<dbReference type="HOGENOM" id="CLU_2027971_0_0_1"/>
<accession>U9T9S2</accession>
<organism evidence="1">
    <name type="scientific">Rhizophagus irregularis (strain DAOM 181602 / DAOM 197198 / MUCL 43194)</name>
    <name type="common">Arbuscular mycorrhizal fungus</name>
    <name type="synonym">Glomus intraradices</name>
    <dbReference type="NCBI Taxonomy" id="747089"/>
    <lineage>
        <taxon>Eukaryota</taxon>
        <taxon>Fungi</taxon>
        <taxon>Fungi incertae sedis</taxon>
        <taxon>Mucoromycota</taxon>
        <taxon>Glomeromycotina</taxon>
        <taxon>Glomeromycetes</taxon>
        <taxon>Glomerales</taxon>
        <taxon>Glomeraceae</taxon>
        <taxon>Rhizophagus</taxon>
    </lineage>
</organism>
<dbReference type="EMBL" id="KI297464">
    <property type="protein sequence ID" value="ESA00091.1"/>
    <property type="molecule type" value="Genomic_DNA"/>
</dbReference>
<reference evidence="1" key="1">
    <citation type="submission" date="2013-07" db="EMBL/GenBank/DDBJ databases">
        <title>The genome of an arbuscular mycorrhizal fungus provides insights into the evolution of the oldest plant symbiosis.</title>
        <authorList>
            <consortium name="DOE Joint Genome Institute"/>
            <person name="Tisserant E."/>
            <person name="Malbreil M."/>
            <person name="Kuo A."/>
            <person name="Kohler A."/>
            <person name="Symeonidi A."/>
            <person name="Balestrini R."/>
            <person name="Charron P."/>
            <person name="Duensing N."/>
            <person name="Frei-dit-Frey N."/>
            <person name="Gianinazzi-Pearson V."/>
            <person name="Gilbert B."/>
            <person name="Handa Y."/>
            <person name="Hijri M."/>
            <person name="Kaul R."/>
            <person name="Kawaguchi M."/>
            <person name="Krajinski F."/>
            <person name="Lammers P."/>
            <person name="Lapierre D."/>
            <person name="Masclaux F.G."/>
            <person name="Murat C."/>
            <person name="Morin E."/>
            <person name="Ndikumana S."/>
            <person name="Pagni M."/>
            <person name="Petitpierre D."/>
            <person name="Requena N."/>
            <person name="Rosikiewicz P."/>
            <person name="Riley R."/>
            <person name="Saito K."/>
            <person name="San Clemente H."/>
            <person name="Shapiro H."/>
            <person name="van Tuinen D."/>
            <person name="Becard G."/>
            <person name="Bonfante P."/>
            <person name="Paszkowski U."/>
            <person name="Shachar-Hill Y."/>
            <person name="Young J.P."/>
            <person name="Sanders I.R."/>
            <person name="Henrissat B."/>
            <person name="Rensing S.A."/>
            <person name="Grigoriev I.V."/>
            <person name="Corradi N."/>
            <person name="Roux C."/>
            <person name="Martin F."/>
        </authorList>
    </citation>
    <scope>NUCLEOTIDE SEQUENCE</scope>
    <source>
        <strain evidence="1">DAOM 197198</strain>
    </source>
</reference>
<name>U9T9S2_RHIID</name>
<protein>
    <submittedName>
        <fullName evidence="1">Uncharacterized protein</fullName>
    </submittedName>
</protein>
<dbReference type="AlphaFoldDB" id="U9T9S2"/>
<sequence>MTFALEWGFGHDHIHHLFFTPASVKSIISLWKFEFMNVLPNLRSLDLHLWSISSKVFQSKTSLSSKNLSGRLDIKYEAKAIIPPAIHLTNPICDYYPNLGPVHITLWREQLLILEPHHCPKG</sequence>
<proteinExistence type="predicted"/>
<evidence type="ECO:0000313" key="1">
    <source>
        <dbReference type="EMBL" id="ESA00091.1"/>
    </source>
</evidence>
<gene>
    <name evidence="1" type="ORF">GLOINDRAFT_87632</name>
</gene>